<evidence type="ECO:0000259" key="2">
    <source>
        <dbReference type="Pfam" id="PF13649"/>
    </source>
</evidence>
<dbReference type="RefSeq" id="XP_058340680.1">
    <property type="nucleotide sequence ID" value="XM_058488655.1"/>
</dbReference>
<dbReference type="PANTHER" id="PTHR43591">
    <property type="entry name" value="METHYLTRANSFERASE"/>
    <property type="match status" value="1"/>
</dbReference>
<dbReference type="SUPFAM" id="SSF53335">
    <property type="entry name" value="S-adenosyl-L-methionine-dependent methyltransferases"/>
    <property type="match status" value="1"/>
</dbReference>
<name>A0AAD7UYE9_9FUNG</name>
<proteinExistence type="predicted"/>
<dbReference type="GeneID" id="83216060"/>
<comment type="caution">
    <text evidence="3">The sequence shown here is derived from an EMBL/GenBank/DDBJ whole genome shotgun (WGS) entry which is preliminary data.</text>
</comment>
<reference evidence="3 4" key="1">
    <citation type="submission" date="2023-03" db="EMBL/GenBank/DDBJ databases">
        <title>Genome sequence of Lichtheimia ornata CBS 291.66.</title>
        <authorList>
            <person name="Mohabir J.T."/>
            <person name="Shea T.P."/>
            <person name="Kurbessoian T."/>
            <person name="Berby B."/>
            <person name="Fontaine J."/>
            <person name="Livny J."/>
            <person name="Gnirke A."/>
            <person name="Stajich J.E."/>
            <person name="Cuomo C.A."/>
        </authorList>
    </citation>
    <scope>NUCLEOTIDE SEQUENCE [LARGE SCALE GENOMIC DNA]</scope>
    <source>
        <strain evidence="3">CBS 291.66</strain>
    </source>
</reference>
<keyword evidence="4" id="KW-1185">Reference proteome</keyword>
<dbReference type="CDD" id="cd02440">
    <property type="entry name" value="AdoMet_MTases"/>
    <property type="match status" value="1"/>
</dbReference>
<dbReference type="Gene3D" id="3.40.50.150">
    <property type="entry name" value="Vaccinia Virus protein VP39"/>
    <property type="match status" value="1"/>
</dbReference>
<evidence type="ECO:0000313" key="4">
    <source>
        <dbReference type="Proteomes" id="UP001234581"/>
    </source>
</evidence>
<accession>A0AAD7UYE9</accession>
<dbReference type="InterPro" id="IPR041698">
    <property type="entry name" value="Methyltransf_25"/>
</dbReference>
<dbReference type="GO" id="GO:0008168">
    <property type="term" value="F:methyltransferase activity"/>
    <property type="evidence" value="ECO:0007669"/>
    <property type="project" value="TreeGrafter"/>
</dbReference>
<dbReference type="Proteomes" id="UP001234581">
    <property type="component" value="Unassembled WGS sequence"/>
</dbReference>
<feature type="compositionally biased region" description="Polar residues" evidence="1">
    <location>
        <begin position="20"/>
        <end position="31"/>
    </location>
</feature>
<dbReference type="PANTHER" id="PTHR43591:SF24">
    <property type="entry name" value="2-METHOXY-6-POLYPRENYL-1,4-BENZOQUINOL METHYLASE, MITOCHONDRIAL"/>
    <property type="match status" value="1"/>
</dbReference>
<evidence type="ECO:0000313" key="3">
    <source>
        <dbReference type="EMBL" id="KAJ8655767.1"/>
    </source>
</evidence>
<evidence type="ECO:0000256" key="1">
    <source>
        <dbReference type="SAM" id="MobiDB-lite"/>
    </source>
</evidence>
<feature type="region of interest" description="Disordered" evidence="1">
    <location>
        <begin position="1"/>
        <end position="31"/>
    </location>
</feature>
<dbReference type="AlphaFoldDB" id="A0AAD7UYE9"/>
<dbReference type="EMBL" id="JARTCD010000046">
    <property type="protein sequence ID" value="KAJ8655767.1"/>
    <property type="molecule type" value="Genomic_DNA"/>
</dbReference>
<gene>
    <name evidence="3" type="ORF">O0I10_008653</name>
</gene>
<dbReference type="InterPro" id="IPR029063">
    <property type="entry name" value="SAM-dependent_MTases_sf"/>
</dbReference>
<sequence>MGNQASKAAAEKKRRHRRSTLTTQSHMSQGNYNWLEENEHTALSAGAISEAMAAAAVSSVPQEPPRRKSITEFFTKRKQAVDFREYDRLQRQHYLLKSARKANIWSPIDPDAVPGGMTIVDIGTGNGIWALEMAQRHLTSHIIGIDLKNPPDHAARPKNLNYVQADIHQYPWPLEDASVDFIFQRNMSTEIQRNQWLPLFREMLRVLKPGGHIEILEPDPAPHNPGPVQQAFDGFLRTQWSDNGYDYLFASSIEDQLSQVGFEEIDIRTLDIPIGEWPDESELKQFGFINKETQKAYFKNRKQEFSSQWGIASEDYDQAVQEIMEEFDDYHGFSRYHCWMALKPATTQQQQQASATS</sequence>
<organism evidence="3 4">
    <name type="scientific">Lichtheimia ornata</name>
    <dbReference type="NCBI Taxonomy" id="688661"/>
    <lineage>
        <taxon>Eukaryota</taxon>
        <taxon>Fungi</taxon>
        <taxon>Fungi incertae sedis</taxon>
        <taxon>Mucoromycota</taxon>
        <taxon>Mucoromycotina</taxon>
        <taxon>Mucoromycetes</taxon>
        <taxon>Mucorales</taxon>
        <taxon>Lichtheimiaceae</taxon>
        <taxon>Lichtheimia</taxon>
    </lineage>
</organism>
<dbReference type="Pfam" id="PF13649">
    <property type="entry name" value="Methyltransf_25"/>
    <property type="match status" value="1"/>
</dbReference>
<feature type="domain" description="Methyltransferase" evidence="2">
    <location>
        <begin position="119"/>
        <end position="211"/>
    </location>
</feature>
<protein>
    <recommendedName>
        <fullName evidence="2">Methyltransferase domain-containing protein</fullName>
    </recommendedName>
</protein>